<comment type="caution">
    <text evidence="1">The sequence shown here is derived from an EMBL/GenBank/DDBJ whole genome shotgun (WGS) entry which is preliminary data.</text>
</comment>
<proteinExistence type="predicted"/>
<gene>
    <name evidence="1" type="ORF">HanXRQr2_Chr05g0232721</name>
</gene>
<evidence type="ECO:0000313" key="2">
    <source>
        <dbReference type="Proteomes" id="UP000215914"/>
    </source>
</evidence>
<evidence type="ECO:0000313" key="1">
    <source>
        <dbReference type="EMBL" id="KAF5807356.1"/>
    </source>
</evidence>
<sequence length="161" mass="18295">MWGDNNSTNYGLGNFNWPCIMCHTATVPCLCTNPMIRWYNNVPLSSNNYLNYQRAPESTIYAGFSHASNLVNPPLHVEHDHEASDHMATNEIDSWLMSNPDNDQIGESLNLRSCYGSYNEHQYQGGQFIQMQTQGIQVIYNGYYGQSSSIPVFFSVKKLLL</sequence>
<accession>A0A9K3J1U2</accession>
<dbReference type="EMBL" id="MNCJ02000320">
    <property type="protein sequence ID" value="KAF5807356.1"/>
    <property type="molecule type" value="Genomic_DNA"/>
</dbReference>
<reference evidence="1" key="1">
    <citation type="journal article" date="2017" name="Nature">
        <title>The sunflower genome provides insights into oil metabolism, flowering and Asterid evolution.</title>
        <authorList>
            <person name="Badouin H."/>
            <person name="Gouzy J."/>
            <person name="Grassa C.J."/>
            <person name="Murat F."/>
            <person name="Staton S.E."/>
            <person name="Cottret L."/>
            <person name="Lelandais-Briere C."/>
            <person name="Owens G.L."/>
            <person name="Carrere S."/>
            <person name="Mayjonade B."/>
            <person name="Legrand L."/>
            <person name="Gill N."/>
            <person name="Kane N.C."/>
            <person name="Bowers J.E."/>
            <person name="Hubner S."/>
            <person name="Bellec A."/>
            <person name="Berard A."/>
            <person name="Berges H."/>
            <person name="Blanchet N."/>
            <person name="Boniface M.C."/>
            <person name="Brunel D."/>
            <person name="Catrice O."/>
            <person name="Chaidir N."/>
            <person name="Claudel C."/>
            <person name="Donnadieu C."/>
            <person name="Faraut T."/>
            <person name="Fievet G."/>
            <person name="Helmstetter N."/>
            <person name="King M."/>
            <person name="Knapp S.J."/>
            <person name="Lai Z."/>
            <person name="Le Paslier M.C."/>
            <person name="Lippi Y."/>
            <person name="Lorenzon L."/>
            <person name="Mandel J.R."/>
            <person name="Marage G."/>
            <person name="Marchand G."/>
            <person name="Marquand E."/>
            <person name="Bret-Mestries E."/>
            <person name="Morien E."/>
            <person name="Nambeesan S."/>
            <person name="Nguyen T."/>
            <person name="Pegot-Espagnet P."/>
            <person name="Pouilly N."/>
            <person name="Raftis F."/>
            <person name="Sallet E."/>
            <person name="Schiex T."/>
            <person name="Thomas J."/>
            <person name="Vandecasteele C."/>
            <person name="Vares D."/>
            <person name="Vear F."/>
            <person name="Vautrin S."/>
            <person name="Crespi M."/>
            <person name="Mangin B."/>
            <person name="Burke J.M."/>
            <person name="Salse J."/>
            <person name="Munos S."/>
            <person name="Vincourt P."/>
            <person name="Rieseberg L.H."/>
            <person name="Langlade N.B."/>
        </authorList>
    </citation>
    <scope>NUCLEOTIDE SEQUENCE</scope>
    <source>
        <tissue evidence="1">Leaves</tissue>
    </source>
</reference>
<name>A0A9K3J1U2_HELAN</name>
<protein>
    <submittedName>
        <fullName evidence="1">Uncharacterized protein</fullName>
    </submittedName>
</protein>
<organism evidence="1 2">
    <name type="scientific">Helianthus annuus</name>
    <name type="common">Common sunflower</name>
    <dbReference type="NCBI Taxonomy" id="4232"/>
    <lineage>
        <taxon>Eukaryota</taxon>
        <taxon>Viridiplantae</taxon>
        <taxon>Streptophyta</taxon>
        <taxon>Embryophyta</taxon>
        <taxon>Tracheophyta</taxon>
        <taxon>Spermatophyta</taxon>
        <taxon>Magnoliopsida</taxon>
        <taxon>eudicotyledons</taxon>
        <taxon>Gunneridae</taxon>
        <taxon>Pentapetalae</taxon>
        <taxon>asterids</taxon>
        <taxon>campanulids</taxon>
        <taxon>Asterales</taxon>
        <taxon>Asteraceae</taxon>
        <taxon>Asteroideae</taxon>
        <taxon>Heliantheae alliance</taxon>
        <taxon>Heliantheae</taxon>
        <taxon>Helianthus</taxon>
    </lineage>
</organism>
<dbReference type="Proteomes" id="UP000215914">
    <property type="component" value="Unassembled WGS sequence"/>
</dbReference>
<dbReference type="Gramene" id="mRNA:HanXRQr2_Chr05g0232721">
    <property type="protein sequence ID" value="CDS:HanXRQr2_Chr05g0232721.1"/>
    <property type="gene ID" value="HanXRQr2_Chr05g0232721"/>
</dbReference>
<keyword evidence="2" id="KW-1185">Reference proteome</keyword>
<reference evidence="1" key="2">
    <citation type="submission" date="2020-06" db="EMBL/GenBank/DDBJ databases">
        <title>Helianthus annuus Genome sequencing and assembly Release 2.</title>
        <authorList>
            <person name="Gouzy J."/>
            <person name="Langlade N."/>
            <person name="Munos S."/>
        </authorList>
    </citation>
    <scope>NUCLEOTIDE SEQUENCE</scope>
    <source>
        <tissue evidence="1">Leaves</tissue>
    </source>
</reference>
<dbReference type="AlphaFoldDB" id="A0A9K3J1U2"/>